<comment type="caution">
    <text evidence="3">The sequence shown here is derived from an EMBL/GenBank/DDBJ whole genome shotgun (WGS) entry which is preliminary data.</text>
</comment>
<evidence type="ECO:0000313" key="4">
    <source>
        <dbReference type="Proteomes" id="UP001252186"/>
    </source>
</evidence>
<dbReference type="RefSeq" id="WP_311592730.1">
    <property type="nucleotide sequence ID" value="NZ_JAVRHV010000002.1"/>
</dbReference>
<evidence type="ECO:0000313" key="3">
    <source>
        <dbReference type="EMBL" id="MDT0552794.1"/>
    </source>
</evidence>
<dbReference type="Gene3D" id="3.40.50.720">
    <property type="entry name" value="NAD(P)-binding Rossmann-like Domain"/>
    <property type="match status" value="1"/>
</dbReference>
<accession>A0ABU2Y561</accession>
<sequence length="231" mass="25035">MRNYVIIGGSSGIGKEIVSILENEETNVIATYNTNKVENRKNVAFIKLDINSENLDISDFPEEIHGLAYCPGSINLKPFHRFKDEDFLSDFKLQVLGATKIIKQLLPNLKKSGDASILLFSTIAVQSGFNFHSQVAISKGAIEGLTRSLSAELAPTIRVNALAPSLTKTNLASRLLGTPEKIAFQSARNPLKKIGAPEDIAKAAVFLLTRNSSWVTGQIIHVDGGSSVIKS</sequence>
<dbReference type="EMBL" id="JAVRHV010000002">
    <property type="protein sequence ID" value="MDT0552794.1"/>
    <property type="molecule type" value="Genomic_DNA"/>
</dbReference>
<protein>
    <submittedName>
        <fullName evidence="3">SDR family oxidoreductase</fullName>
        <ecNumber evidence="3">1.-.-.-</ecNumber>
    </submittedName>
</protein>
<dbReference type="PRINTS" id="PR00081">
    <property type="entry name" value="GDHRDH"/>
</dbReference>
<dbReference type="PANTHER" id="PTHR43477:SF1">
    <property type="entry name" value="DIHYDROANTICAPSIN 7-DEHYDROGENASE"/>
    <property type="match status" value="1"/>
</dbReference>
<gene>
    <name evidence="3" type="ORF">RM519_06015</name>
</gene>
<name>A0ABU2Y561_9FLAO</name>
<keyword evidence="4" id="KW-1185">Reference proteome</keyword>
<evidence type="ECO:0000256" key="1">
    <source>
        <dbReference type="ARBA" id="ARBA00006484"/>
    </source>
</evidence>
<keyword evidence="2 3" id="KW-0560">Oxidoreductase</keyword>
<reference evidence="3 4" key="1">
    <citation type="submission" date="2023-09" db="EMBL/GenBank/DDBJ databases">
        <authorList>
            <person name="Rey-Velasco X."/>
        </authorList>
    </citation>
    <scope>NUCLEOTIDE SEQUENCE [LARGE SCALE GENOMIC DNA]</scope>
    <source>
        <strain evidence="3 4">P050</strain>
    </source>
</reference>
<dbReference type="InterPro" id="IPR036291">
    <property type="entry name" value="NAD(P)-bd_dom_sf"/>
</dbReference>
<proteinExistence type="inferred from homology"/>
<dbReference type="PANTHER" id="PTHR43477">
    <property type="entry name" value="DIHYDROANTICAPSIN 7-DEHYDROGENASE"/>
    <property type="match status" value="1"/>
</dbReference>
<dbReference type="GO" id="GO:0016491">
    <property type="term" value="F:oxidoreductase activity"/>
    <property type="evidence" value="ECO:0007669"/>
    <property type="project" value="UniProtKB-KW"/>
</dbReference>
<dbReference type="CDD" id="cd05233">
    <property type="entry name" value="SDR_c"/>
    <property type="match status" value="1"/>
</dbReference>
<dbReference type="SUPFAM" id="SSF51735">
    <property type="entry name" value="NAD(P)-binding Rossmann-fold domains"/>
    <property type="match status" value="1"/>
</dbReference>
<dbReference type="InterPro" id="IPR051122">
    <property type="entry name" value="SDR_DHRS6-like"/>
</dbReference>
<comment type="similarity">
    <text evidence="1">Belongs to the short-chain dehydrogenases/reductases (SDR) family.</text>
</comment>
<evidence type="ECO:0000256" key="2">
    <source>
        <dbReference type="ARBA" id="ARBA00023002"/>
    </source>
</evidence>
<dbReference type="Proteomes" id="UP001252186">
    <property type="component" value="Unassembled WGS sequence"/>
</dbReference>
<dbReference type="EC" id="1.-.-.-" evidence="3"/>
<dbReference type="InterPro" id="IPR002347">
    <property type="entry name" value="SDR_fam"/>
</dbReference>
<organism evidence="3 4">
    <name type="scientific">Urechidicola vernalis</name>
    <dbReference type="NCBI Taxonomy" id="3075600"/>
    <lineage>
        <taxon>Bacteria</taxon>
        <taxon>Pseudomonadati</taxon>
        <taxon>Bacteroidota</taxon>
        <taxon>Flavobacteriia</taxon>
        <taxon>Flavobacteriales</taxon>
        <taxon>Flavobacteriaceae</taxon>
        <taxon>Urechidicola</taxon>
    </lineage>
</organism>
<dbReference type="Pfam" id="PF13561">
    <property type="entry name" value="adh_short_C2"/>
    <property type="match status" value="1"/>
</dbReference>